<reference evidence="2 3" key="1">
    <citation type="submission" date="2022-12" db="EMBL/GenBank/DDBJ databases">
        <title>Chromosome-level genome of Tegillarca granosa.</title>
        <authorList>
            <person name="Kim J."/>
        </authorList>
    </citation>
    <scope>NUCLEOTIDE SEQUENCE [LARGE SCALE GENOMIC DNA]</scope>
    <source>
        <strain evidence="2">Teg-2019</strain>
        <tissue evidence="2">Adductor muscle</tissue>
    </source>
</reference>
<dbReference type="Pfam" id="PF01822">
    <property type="entry name" value="WSC"/>
    <property type="match status" value="1"/>
</dbReference>
<comment type="caution">
    <text evidence="2">The sequence shown here is derived from an EMBL/GenBank/DDBJ whole genome shotgun (WGS) entry which is preliminary data.</text>
</comment>
<accession>A0ABQ9E6Y1</accession>
<evidence type="ECO:0000313" key="3">
    <source>
        <dbReference type="Proteomes" id="UP001217089"/>
    </source>
</evidence>
<keyword evidence="3" id="KW-1185">Reference proteome</keyword>
<sequence>MFCYVFCSFHLVDNCVTIDLCDGILIVKDKVAWKEAKVVCQKHNGSLLNPEKKTIKELSSCPGNFQNSWIDKYAYFSQWIEIIGCHSITNNLTKVSKRSKKIIKNEPGTCAEYCSDVKYFGLKEEHCYCFNPEVWNSLTNTQQTRCNVSCYKDHYLSCGGSSLKTISVYRIEYVRFSFVEYNAVYNAVFIVRYYIQCVYFQEISSYIYFQIKLQNLSSKPTPFFKNLILYLKSMFLVKITTVLIKTFDVHHTQGKKNYLCATLNCQTIGGVDNVKLYSGSCRDEYANLCSDEKAYTVTNWIGAIENCKNKNAIPYPAESKNTFCSNKVRAAWSGVFRNVLIGSLSSVQDYYFLQIFQYPKSVTLDIIGKKKIPHISSRKCCKDMITVKARLLIHSSIYTLYVNLHIILLPFGIHNSANIRRSIANNITAILRLNNKFTENRFNCSKLIQTNSGYEEVKTNCDVLNSVVCRQIELSFLFQCVCVCVLKERERDGESKRVVICSFTMEIHLKRNFQLSVPLTSHFVSYNHNEHSASLSENAQFTTIVATKTSEETNISNKTSDDTRQSFNIGTSSRLKEHFEFRQRRSYYWNSYRFSFRSHPRFHCGSCFSEEKLKLEYEPFLFLYFAFLLNYTQPNSSFKIDNHYDNTQTSFNIGKSKH</sequence>
<protein>
    <recommendedName>
        <fullName evidence="1">WSC domain-containing protein</fullName>
    </recommendedName>
</protein>
<gene>
    <name evidence="2" type="ORF">KUTeg_023113</name>
</gene>
<dbReference type="PROSITE" id="PS51212">
    <property type="entry name" value="WSC"/>
    <property type="match status" value="1"/>
</dbReference>
<proteinExistence type="predicted"/>
<evidence type="ECO:0000313" key="2">
    <source>
        <dbReference type="EMBL" id="KAJ8299053.1"/>
    </source>
</evidence>
<dbReference type="Proteomes" id="UP001217089">
    <property type="component" value="Unassembled WGS sequence"/>
</dbReference>
<dbReference type="EMBL" id="JARBDR010000921">
    <property type="protein sequence ID" value="KAJ8299053.1"/>
    <property type="molecule type" value="Genomic_DNA"/>
</dbReference>
<organism evidence="2 3">
    <name type="scientific">Tegillarca granosa</name>
    <name type="common">Malaysian cockle</name>
    <name type="synonym">Anadara granosa</name>
    <dbReference type="NCBI Taxonomy" id="220873"/>
    <lineage>
        <taxon>Eukaryota</taxon>
        <taxon>Metazoa</taxon>
        <taxon>Spiralia</taxon>
        <taxon>Lophotrochozoa</taxon>
        <taxon>Mollusca</taxon>
        <taxon>Bivalvia</taxon>
        <taxon>Autobranchia</taxon>
        <taxon>Pteriomorphia</taxon>
        <taxon>Arcoida</taxon>
        <taxon>Arcoidea</taxon>
        <taxon>Arcidae</taxon>
        <taxon>Tegillarca</taxon>
    </lineage>
</organism>
<dbReference type="InterPro" id="IPR002889">
    <property type="entry name" value="WSC_carb-bd"/>
</dbReference>
<feature type="domain" description="WSC" evidence="1">
    <location>
        <begin position="79"/>
        <end position="172"/>
    </location>
</feature>
<name>A0ABQ9E6Y1_TEGGR</name>
<evidence type="ECO:0000259" key="1">
    <source>
        <dbReference type="PROSITE" id="PS51212"/>
    </source>
</evidence>